<feature type="signal peptide" evidence="1">
    <location>
        <begin position="1"/>
        <end position="29"/>
    </location>
</feature>
<accession>A0A0H3D4E1</accession>
<dbReference type="PATRIC" id="fig|749927.5.peg.4197"/>
<dbReference type="eggNOG" id="COG0657">
    <property type="taxonomic scope" value="Bacteria"/>
</dbReference>
<dbReference type="Gene3D" id="3.40.50.1820">
    <property type="entry name" value="alpha/beta hydrolase"/>
    <property type="match status" value="1"/>
</dbReference>
<dbReference type="AlphaFoldDB" id="A0A0H3D4E1"/>
<dbReference type="HOGENOM" id="CLU_046855_0_0_11"/>
<evidence type="ECO:0008006" key="4">
    <source>
        <dbReference type="Google" id="ProtNLM"/>
    </source>
</evidence>
<dbReference type="KEGG" id="amd:AMED_4058"/>
<evidence type="ECO:0000313" key="3">
    <source>
        <dbReference type="Proteomes" id="UP000000328"/>
    </source>
</evidence>
<feature type="chain" id="PRO_5002606917" description="Alpha/beta hydrolase" evidence="1">
    <location>
        <begin position="30"/>
        <end position="448"/>
    </location>
</feature>
<dbReference type="GeneID" id="92871791"/>
<proteinExistence type="predicted"/>
<evidence type="ECO:0000256" key="1">
    <source>
        <dbReference type="SAM" id="SignalP"/>
    </source>
</evidence>
<gene>
    <name evidence="2" type="ordered locus">AMED_4058</name>
</gene>
<evidence type="ECO:0000313" key="2">
    <source>
        <dbReference type="EMBL" id="ADJ45835.1"/>
    </source>
</evidence>
<dbReference type="RefSeq" id="WP_013225907.1">
    <property type="nucleotide sequence ID" value="NC_014318.1"/>
</dbReference>
<sequence length="448" mass="46962">MSKWLRRIGVLATATLTAFGLTTGSAAQAATPVHYTGVLPDGASWVADVPGAWNGTVILYSHGFGPLVARDAPDEPTGQALLAAGYALVGSSYSGTSLWALASAPRDQFASLDELVRKIGEPRRTIAWGTSMGGLVSALEAESGHRRLDGALTTCGLVAGALNLNNYQLDGEYALSRLLAPAQPVKLVRYASAEEASAAGAALTKIVTDGQGTAAGRARIALGAALMNTPPWLTGEAPPGPADYAGQEQQQQQALAQFVLGFVVPGRYQIEQAAGGNSAFNAGVDYRALLSGSPLARQVRALYRTAGLDLDADLAELTRHADVTPDRQAVGTLARTSMATGRLRVPELNLHTTADHLVPVEQENSYAHRVRAAGREPLLRQAYVGAAGHCAFRPSETLAALHALESQVDTGHWPDLRPERLNAAAAALGAPGRYLRYTPAPLTGSDRR</sequence>
<reference evidence="2 3" key="1">
    <citation type="journal article" date="2010" name="Cell Res.">
        <title>Complete genome sequence of the rifamycin SV-producing Amycolatopsis mediterranei U32 revealed its genetic characteristics in phylogeny and metabolism.</title>
        <authorList>
            <person name="Zhao W."/>
            <person name="Zhong Y."/>
            <person name="Yuan H."/>
            <person name="Wang J."/>
            <person name="Zheng H."/>
            <person name="Wang Y."/>
            <person name="Cen X."/>
            <person name="Xu F."/>
            <person name="Bai J."/>
            <person name="Han X."/>
            <person name="Lu G."/>
            <person name="Zhu Y."/>
            <person name="Shao Z."/>
            <person name="Yan H."/>
            <person name="Li C."/>
            <person name="Peng N."/>
            <person name="Zhang Z."/>
            <person name="Zhang Y."/>
            <person name="Lin W."/>
            <person name="Fan Y."/>
            <person name="Qin Z."/>
            <person name="Hu Y."/>
            <person name="Zhu B."/>
            <person name="Wang S."/>
            <person name="Ding X."/>
            <person name="Zhao G.P."/>
        </authorList>
    </citation>
    <scope>NUCLEOTIDE SEQUENCE [LARGE SCALE GENOMIC DNA]</scope>
    <source>
        <strain evidence="3">U-32</strain>
    </source>
</reference>
<protein>
    <recommendedName>
        <fullName evidence="4">Alpha/beta hydrolase</fullName>
    </recommendedName>
</protein>
<name>A0A0H3D4E1_AMYMU</name>
<organism evidence="2 3">
    <name type="scientific">Amycolatopsis mediterranei (strain U-32)</name>
    <dbReference type="NCBI Taxonomy" id="749927"/>
    <lineage>
        <taxon>Bacteria</taxon>
        <taxon>Bacillati</taxon>
        <taxon>Actinomycetota</taxon>
        <taxon>Actinomycetes</taxon>
        <taxon>Pseudonocardiales</taxon>
        <taxon>Pseudonocardiaceae</taxon>
        <taxon>Amycolatopsis</taxon>
    </lineage>
</organism>
<dbReference type="InterPro" id="IPR029058">
    <property type="entry name" value="AB_hydrolase_fold"/>
</dbReference>
<dbReference type="Proteomes" id="UP000000328">
    <property type="component" value="Chromosome"/>
</dbReference>
<keyword evidence="1" id="KW-0732">Signal</keyword>
<dbReference type="OrthoDB" id="7197847at2"/>
<dbReference type="SUPFAM" id="SSF53474">
    <property type="entry name" value="alpha/beta-Hydrolases"/>
    <property type="match status" value="1"/>
</dbReference>
<dbReference type="EMBL" id="CP002000">
    <property type="protein sequence ID" value="ADJ45835.1"/>
    <property type="molecule type" value="Genomic_DNA"/>
</dbReference>